<dbReference type="Pfam" id="PF08212">
    <property type="entry name" value="Lipocalin_2"/>
    <property type="match status" value="1"/>
</dbReference>
<evidence type="ECO:0000313" key="6">
    <source>
        <dbReference type="Proteomes" id="UP000030746"/>
    </source>
</evidence>
<evidence type="ECO:0000256" key="2">
    <source>
        <dbReference type="ARBA" id="ARBA00023121"/>
    </source>
</evidence>
<feature type="chain" id="PRO_5013437491" description="Lipocalin/cytosolic fatty-acid binding domain-containing protein" evidence="3">
    <location>
        <begin position="18"/>
        <end position="192"/>
    </location>
</feature>
<keyword evidence="3" id="KW-0732">Signal</keyword>
<proteinExistence type="inferred from homology"/>
<dbReference type="RefSeq" id="XP_009056902.1">
    <property type="nucleotide sequence ID" value="XM_009058654.1"/>
</dbReference>
<comment type="similarity">
    <text evidence="1 3">Belongs to the calycin superfamily. Lipocalin family.</text>
</comment>
<name>V4BTR7_LOTGI</name>
<dbReference type="OrthoDB" id="10025477at2759"/>
<dbReference type="GeneID" id="20245679"/>
<keyword evidence="6" id="KW-1185">Reference proteome</keyword>
<dbReference type="PANTHER" id="PTHR10612">
    <property type="entry name" value="APOLIPOPROTEIN D"/>
    <property type="match status" value="1"/>
</dbReference>
<dbReference type="GO" id="GO:0006629">
    <property type="term" value="P:lipid metabolic process"/>
    <property type="evidence" value="ECO:0007669"/>
    <property type="project" value="TreeGrafter"/>
</dbReference>
<dbReference type="InterPro" id="IPR022271">
    <property type="entry name" value="Lipocalin_ApoD"/>
</dbReference>
<organism evidence="5 6">
    <name type="scientific">Lottia gigantea</name>
    <name type="common">Giant owl limpet</name>
    <dbReference type="NCBI Taxonomy" id="225164"/>
    <lineage>
        <taxon>Eukaryota</taxon>
        <taxon>Metazoa</taxon>
        <taxon>Spiralia</taxon>
        <taxon>Lophotrochozoa</taxon>
        <taxon>Mollusca</taxon>
        <taxon>Gastropoda</taxon>
        <taxon>Patellogastropoda</taxon>
        <taxon>Lottioidea</taxon>
        <taxon>Lottiidae</taxon>
        <taxon>Lottia</taxon>
    </lineage>
</organism>
<dbReference type="PANTHER" id="PTHR10612:SF62">
    <property type="entry name" value="LIPOCALIN_CYTOSOLIC FATTY-ACID BINDING DOMAIN-CONTAINING PROTEIN"/>
    <property type="match status" value="1"/>
</dbReference>
<dbReference type="InterPro" id="IPR022272">
    <property type="entry name" value="Lipocalin_CS"/>
</dbReference>
<dbReference type="OMA" id="IEYDCTS"/>
<dbReference type="PROSITE" id="PS00213">
    <property type="entry name" value="LIPOCALIN"/>
    <property type="match status" value="1"/>
</dbReference>
<feature type="domain" description="Lipocalin/cytosolic fatty-acid binding" evidence="4">
    <location>
        <begin position="38"/>
        <end position="181"/>
    </location>
</feature>
<sequence>MFLLFLTQVLIITTSQGFFLKAANECMKPPVSSNFTNERYYGLWYEIGKIQTAGGAYFEKDCVCTTIDVQPVQGATNGNSTAFNSCRKVTPSGNFLNATGTLTSEKPAGHWQEGFFPLAPKASYTVIYLDDNYAIEYDCSSFLFMTNYCVHLLSRTPTADNTTINKLLTVANNLQLNTQNLPYHQTKQDGCW</sequence>
<dbReference type="PIRSF" id="PIRSF036893">
    <property type="entry name" value="Lipocalin_ApoD"/>
    <property type="match status" value="1"/>
</dbReference>
<evidence type="ECO:0000256" key="3">
    <source>
        <dbReference type="PIRNR" id="PIRNR036893"/>
    </source>
</evidence>
<reference evidence="5 6" key="1">
    <citation type="journal article" date="2013" name="Nature">
        <title>Insights into bilaterian evolution from three spiralian genomes.</title>
        <authorList>
            <person name="Simakov O."/>
            <person name="Marletaz F."/>
            <person name="Cho S.J."/>
            <person name="Edsinger-Gonzales E."/>
            <person name="Havlak P."/>
            <person name="Hellsten U."/>
            <person name="Kuo D.H."/>
            <person name="Larsson T."/>
            <person name="Lv J."/>
            <person name="Arendt D."/>
            <person name="Savage R."/>
            <person name="Osoegawa K."/>
            <person name="de Jong P."/>
            <person name="Grimwood J."/>
            <person name="Chapman J.A."/>
            <person name="Shapiro H."/>
            <person name="Aerts A."/>
            <person name="Otillar R.P."/>
            <person name="Terry A.Y."/>
            <person name="Boore J.L."/>
            <person name="Grigoriev I.V."/>
            <person name="Lindberg D.R."/>
            <person name="Seaver E.C."/>
            <person name="Weisblat D.A."/>
            <person name="Putnam N.H."/>
            <person name="Rokhsar D.S."/>
        </authorList>
    </citation>
    <scope>NUCLEOTIDE SEQUENCE [LARGE SCALE GENOMIC DNA]</scope>
</reference>
<keyword evidence="2" id="KW-0446">Lipid-binding</keyword>
<dbReference type="EMBL" id="KB202094">
    <property type="protein sequence ID" value="ESO92339.1"/>
    <property type="molecule type" value="Genomic_DNA"/>
</dbReference>
<dbReference type="Gene3D" id="2.40.128.20">
    <property type="match status" value="1"/>
</dbReference>
<dbReference type="KEGG" id="lgi:LOTGIDRAFT_204063"/>
<dbReference type="InterPro" id="IPR000566">
    <property type="entry name" value="Lipocln_cytosolic_FA-bd_dom"/>
</dbReference>
<dbReference type="GO" id="GO:0000302">
    <property type="term" value="P:response to reactive oxygen species"/>
    <property type="evidence" value="ECO:0007669"/>
    <property type="project" value="TreeGrafter"/>
</dbReference>
<dbReference type="AlphaFoldDB" id="V4BTR7"/>
<dbReference type="CTD" id="20245679"/>
<evidence type="ECO:0000259" key="4">
    <source>
        <dbReference type="Pfam" id="PF08212"/>
    </source>
</evidence>
<protein>
    <recommendedName>
        <fullName evidence="4">Lipocalin/cytosolic fatty-acid binding domain-containing protein</fullName>
    </recommendedName>
</protein>
<dbReference type="InterPro" id="IPR012674">
    <property type="entry name" value="Calycin"/>
</dbReference>
<accession>V4BTR7</accession>
<gene>
    <name evidence="5" type="ORF">LOTGIDRAFT_204063</name>
</gene>
<dbReference type="SUPFAM" id="SSF50814">
    <property type="entry name" value="Lipocalins"/>
    <property type="match status" value="1"/>
</dbReference>
<evidence type="ECO:0000313" key="5">
    <source>
        <dbReference type="EMBL" id="ESO92339.1"/>
    </source>
</evidence>
<dbReference type="Proteomes" id="UP000030746">
    <property type="component" value="Unassembled WGS sequence"/>
</dbReference>
<feature type="signal peptide" evidence="3">
    <location>
        <begin position="1"/>
        <end position="17"/>
    </location>
</feature>
<evidence type="ECO:0000256" key="1">
    <source>
        <dbReference type="ARBA" id="ARBA00006889"/>
    </source>
</evidence>
<dbReference type="GO" id="GO:0008289">
    <property type="term" value="F:lipid binding"/>
    <property type="evidence" value="ECO:0007669"/>
    <property type="project" value="UniProtKB-KW"/>
</dbReference>
<dbReference type="HOGENOM" id="CLU_1455855_0_0_1"/>
<dbReference type="GO" id="GO:0005737">
    <property type="term" value="C:cytoplasm"/>
    <property type="evidence" value="ECO:0007669"/>
    <property type="project" value="TreeGrafter"/>
</dbReference>